<evidence type="ECO:0000256" key="2">
    <source>
        <dbReference type="ARBA" id="ARBA00022723"/>
    </source>
</evidence>
<dbReference type="Pfam" id="PF04015">
    <property type="entry name" value="DUF362"/>
    <property type="match status" value="1"/>
</dbReference>
<name>A0A1F4RA50_UNCSA</name>
<dbReference type="Pfam" id="PF13237">
    <property type="entry name" value="Fer4_10"/>
    <property type="match status" value="1"/>
</dbReference>
<protein>
    <recommendedName>
        <fullName evidence="5">4Fe-4S ferredoxin-type domain-containing protein</fullName>
    </recommendedName>
</protein>
<proteinExistence type="predicted"/>
<dbReference type="AlphaFoldDB" id="A0A1F4RA50"/>
<keyword evidence="2" id="KW-0479">Metal-binding</keyword>
<dbReference type="PROSITE" id="PS51379">
    <property type="entry name" value="4FE4S_FER_2"/>
    <property type="match status" value="2"/>
</dbReference>
<feature type="domain" description="4Fe-4S ferredoxin-type" evidence="5">
    <location>
        <begin position="317"/>
        <end position="346"/>
    </location>
</feature>
<comment type="caution">
    <text evidence="6">The sequence shown here is derived from an EMBL/GenBank/DDBJ whole genome shotgun (WGS) entry which is preliminary data.</text>
</comment>
<dbReference type="GO" id="GO:0046872">
    <property type="term" value="F:metal ion binding"/>
    <property type="evidence" value="ECO:0007669"/>
    <property type="project" value="UniProtKB-KW"/>
</dbReference>
<evidence type="ECO:0000313" key="6">
    <source>
        <dbReference type="EMBL" id="OGC04413.1"/>
    </source>
</evidence>
<dbReference type="PANTHER" id="PTHR24960">
    <property type="entry name" value="PHOTOSYSTEM I IRON-SULFUR CENTER-RELATED"/>
    <property type="match status" value="1"/>
</dbReference>
<sequence length="392" mass="42890">MSKVAITKCDSYDQNEVDRAVQQSLELIGGLANIVKPGNKVLLKVNALMGSSPEAAVTTHPSLVTAVIKEVKKCGGIALVGDSPGNASANVRKTMVDTGFKKAADEAGGEVVYFQEAEIFDLLSPSHNKKIKTLRIASKVLDADVIINLPKLKTHNYTLFTGAIKNMFGAVPGFEKAHFHIRAPRPHEFAESLVDILELTKPHLNIMDAVMGMEGHGPTGGSPRKLGIIMASTDPVAMDAVGGHLIGYEPSQIDTTVIANRRGLGESCLDKITIFGTSMEEIKVSDWKLSTDVNRLTRWIPGFMYDLVRPLARQARIDPYIIQDKCTKCLVCVKGCPAKTINYDKERKIVEIDLKDCINCFCCHELCEYKAIKLKRSWLARKLGIGVPGEDE</sequence>
<organism evidence="6 7">
    <name type="scientific">candidate division WOR-1 bacterium RIFCSPLOWO2_02_FULL_46_20</name>
    <dbReference type="NCBI Taxonomy" id="1802567"/>
    <lineage>
        <taxon>Bacteria</taxon>
        <taxon>Bacillati</taxon>
        <taxon>Saganbacteria</taxon>
    </lineage>
</organism>
<evidence type="ECO:0000313" key="7">
    <source>
        <dbReference type="Proteomes" id="UP000176938"/>
    </source>
</evidence>
<dbReference type="SUPFAM" id="SSF54862">
    <property type="entry name" value="4Fe-4S ferredoxins"/>
    <property type="match status" value="1"/>
</dbReference>
<dbReference type="Gene3D" id="3.30.70.20">
    <property type="match status" value="1"/>
</dbReference>
<evidence type="ECO:0000259" key="5">
    <source>
        <dbReference type="PROSITE" id="PS51379"/>
    </source>
</evidence>
<dbReference type="GO" id="GO:0051539">
    <property type="term" value="F:4 iron, 4 sulfur cluster binding"/>
    <property type="evidence" value="ECO:0007669"/>
    <property type="project" value="UniProtKB-KW"/>
</dbReference>
<evidence type="ECO:0000256" key="1">
    <source>
        <dbReference type="ARBA" id="ARBA00022485"/>
    </source>
</evidence>
<keyword evidence="3" id="KW-0408">Iron</keyword>
<dbReference type="InterPro" id="IPR050157">
    <property type="entry name" value="PSI_iron-sulfur_center"/>
</dbReference>
<dbReference type="PANTHER" id="PTHR24960:SF76">
    <property type="entry name" value="4FE-4S FERREDOXIN-TYPE DOMAIN-CONTAINING PROTEIN"/>
    <property type="match status" value="1"/>
</dbReference>
<dbReference type="InterPro" id="IPR017896">
    <property type="entry name" value="4Fe4S_Fe-S-bd"/>
</dbReference>
<dbReference type="InterPro" id="IPR017900">
    <property type="entry name" value="4Fe4S_Fe_S_CS"/>
</dbReference>
<accession>A0A1F4RA50</accession>
<evidence type="ECO:0000256" key="3">
    <source>
        <dbReference type="ARBA" id="ARBA00023004"/>
    </source>
</evidence>
<dbReference type="PROSITE" id="PS00198">
    <property type="entry name" value="4FE4S_FER_1"/>
    <property type="match status" value="1"/>
</dbReference>
<dbReference type="Proteomes" id="UP000176938">
    <property type="component" value="Unassembled WGS sequence"/>
</dbReference>
<dbReference type="EMBL" id="METP01000052">
    <property type="protein sequence ID" value="OGC04413.1"/>
    <property type="molecule type" value="Genomic_DNA"/>
</dbReference>
<feature type="domain" description="4Fe-4S ferredoxin-type" evidence="5">
    <location>
        <begin position="348"/>
        <end position="377"/>
    </location>
</feature>
<reference evidence="6 7" key="1">
    <citation type="journal article" date="2016" name="Nat. Commun.">
        <title>Thousands of microbial genomes shed light on interconnected biogeochemical processes in an aquifer system.</title>
        <authorList>
            <person name="Anantharaman K."/>
            <person name="Brown C.T."/>
            <person name="Hug L.A."/>
            <person name="Sharon I."/>
            <person name="Castelle C.J."/>
            <person name="Probst A.J."/>
            <person name="Thomas B.C."/>
            <person name="Singh A."/>
            <person name="Wilkins M.J."/>
            <person name="Karaoz U."/>
            <person name="Brodie E.L."/>
            <person name="Williams K.H."/>
            <person name="Hubbard S.S."/>
            <person name="Banfield J.F."/>
        </authorList>
    </citation>
    <scope>NUCLEOTIDE SEQUENCE [LARGE SCALE GENOMIC DNA]</scope>
</reference>
<evidence type="ECO:0000256" key="4">
    <source>
        <dbReference type="ARBA" id="ARBA00023014"/>
    </source>
</evidence>
<keyword evidence="1" id="KW-0004">4Fe-4S</keyword>
<gene>
    <name evidence="6" type="ORF">A3H38_00045</name>
</gene>
<dbReference type="InterPro" id="IPR007160">
    <property type="entry name" value="DUF362"/>
</dbReference>
<keyword evidence="4" id="KW-0411">Iron-sulfur</keyword>